<dbReference type="EMBL" id="KZ451942">
    <property type="protein sequence ID" value="PKA60100.1"/>
    <property type="molecule type" value="Genomic_DNA"/>
</dbReference>
<sequence length="270" mass="30588">MCIAAWIWQSHAKYPLVLLSNRDEYYNRPSRQVEWWGEGDWKILGGRDEVAGGTWLGCTREGRLALLTNFREPNPSSIAKSRGDLTRMFLQSHVSPLEFAEAIAKGAADYNGFNLILADLCSKTMVYVSNRPEGEPASVQIVSPGLHVLSNAKLDTPWPKAVRLHEKFEEFLRNFRDEEIPGKEMVVNLMKDTVKADPSRLPNTGCSSEWEFHLSSIFVEVGSKQVLYGTRSMAALCVSSSGEASFYECYLDMEDDKWKDHTIQFHVKNM</sequence>
<name>A0A2I0AX27_9ASPA</name>
<evidence type="ECO:0000313" key="2">
    <source>
        <dbReference type="Proteomes" id="UP000236161"/>
    </source>
</evidence>
<gene>
    <name evidence="1" type="ORF">AXF42_Ash009784</name>
</gene>
<dbReference type="PANTHER" id="PTHR17985">
    <property type="entry name" value="SER/THR-RICH PROTEIN T10 IN DGCR REGION"/>
    <property type="match status" value="1"/>
</dbReference>
<dbReference type="OrthoDB" id="191601at2759"/>
<keyword evidence="2" id="KW-1185">Reference proteome</keyword>
<dbReference type="Pfam" id="PF05742">
    <property type="entry name" value="TANGO2"/>
    <property type="match status" value="1"/>
</dbReference>
<accession>A0A2I0AX27</accession>
<dbReference type="InterPro" id="IPR008551">
    <property type="entry name" value="TANGO2"/>
</dbReference>
<evidence type="ECO:0000313" key="1">
    <source>
        <dbReference type="EMBL" id="PKA60100.1"/>
    </source>
</evidence>
<organism evidence="1 2">
    <name type="scientific">Apostasia shenzhenica</name>
    <dbReference type="NCBI Taxonomy" id="1088818"/>
    <lineage>
        <taxon>Eukaryota</taxon>
        <taxon>Viridiplantae</taxon>
        <taxon>Streptophyta</taxon>
        <taxon>Embryophyta</taxon>
        <taxon>Tracheophyta</taxon>
        <taxon>Spermatophyta</taxon>
        <taxon>Magnoliopsida</taxon>
        <taxon>Liliopsida</taxon>
        <taxon>Asparagales</taxon>
        <taxon>Orchidaceae</taxon>
        <taxon>Apostasioideae</taxon>
        <taxon>Apostasia</taxon>
    </lineage>
</organism>
<dbReference type="Proteomes" id="UP000236161">
    <property type="component" value="Unassembled WGS sequence"/>
</dbReference>
<protein>
    <submittedName>
        <fullName evidence="1">Uncharacterized protein</fullName>
    </submittedName>
</protein>
<dbReference type="AlphaFoldDB" id="A0A2I0AX27"/>
<proteinExistence type="predicted"/>
<reference evidence="1 2" key="1">
    <citation type="journal article" date="2017" name="Nature">
        <title>The Apostasia genome and the evolution of orchids.</title>
        <authorList>
            <person name="Zhang G.Q."/>
            <person name="Liu K.W."/>
            <person name="Li Z."/>
            <person name="Lohaus R."/>
            <person name="Hsiao Y.Y."/>
            <person name="Niu S.C."/>
            <person name="Wang J.Y."/>
            <person name="Lin Y.C."/>
            <person name="Xu Q."/>
            <person name="Chen L.J."/>
            <person name="Yoshida K."/>
            <person name="Fujiwara S."/>
            <person name="Wang Z.W."/>
            <person name="Zhang Y.Q."/>
            <person name="Mitsuda N."/>
            <person name="Wang M."/>
            <person name="Liu G.H."/>
            <person name="Pecoraro L."/>
            <person name="Huang H.X."/>
            <person name="Xiao X.J."/>
            <person name="Lin M."/>
            <person name="Wu X.Y."/>
            <person name="Wu W.L."/>
            <person name="Chen Y.Y."/>
            <person name="Chang S.B."/>
            <person name="Sakamoto S."/>
            <person name="Ohme-Takagi M."/>
            <person name="Yagi M."/>
            <person name="Zeng S.J."/>
            <person name="Shen C.Y."/>
            <person name="Yeh C.M."/>
            <person name="Luo Y.B."/>
            <person name="Tsai W.C."/>
            <person name="Van de Peer Y."/>
            <person name="Liu Z.J."/>
        </authorList>
    </citation>
    <scope>NUCLEOTIDE SEQUENCE [LARGE SCALE GENOMIC DNA]</scope>
    <source>
        <strain evidence="2">cv. Shenzhen</strain>
        <tissue evidence="1">Stem</tissue>
    </source>
</reference>
<dbReference type="PANTHER" id="PTHR17985:SF8">
    <property type="entry name" value="TRANSPORT AND GOLGI ORGANIZATION PROTEIN 2 HOMOLOG"/>
    <property type="match status" value="1"/>
</dbReference>